<dbReference type="SUPFAM" id="SSF50998">
    <property type="entry name" value="Quinoprotein alcohol dehydrogenase-like"/>
    <property type="match status" value="2"/>
</dbReference>
<name>A0A518AZ70_9BACT</name>
<dbReference type="Proteomes" id="UP000317093">
    <property type="component" value="Chromosome"/>
</dbReference>
<dbReference type="InterPro" id="IPR018391">
    <property type="entry name" value="PQQ_b-propeller_rpt"/>
</dbReference>
<dbReference type="SMART" id="SM00564">
    <property type="entry name" value="PQQ"/>
    <property type="match status" value="7"/>
</dbReference>
<dbReference type="InterPro" id="IPR015943">
    <property type="entry name" value="WD40/YVTN_repeat-like_dom_sf"/>
</dbReference>
<reference evidence="2 3" key="1">
    <citation type="submission" date="2019-02" db="EMBL/GenBank/DDBJ databases">
        <title>Deep-cultivation of Planctomycetes and their phenomic and genomic characterization uncovers novel biology.</title>
        <authorList>
            <person name="Wiegand S."/>
            <person name="Jogler M."/>
            <person name="Boedeker C."/>
            <person name="Pinto D."/>
            <person name="Vollmers J."/>
            <person name="Rivas-Marin E."/>
            <person name="Kohn T."/>
            <person name="Peeters S.H."/>
            <person name="Heuer A."/>
            <person name="Rast P."/>
            <person name="Oberbeckmann S."/>
            <person name="Bunk B."/>
            <person name="Jeske O."/>
            <person name="Meyerdierks A."/>
            <person name="Storesund J.E."/>
            <person name="Kallscheuer N."/>
            <person name="Luecker S."/>
            <person name="Lage O.M."/>
            <person name="Pohl T."/>
            <person name="Merkel B.J."/>
            <person name="Hornburger P."/>
            <person name="Mueller R.-W."/>
            <person name="Bruemmer F."/>
            <person name="Labrenz M."/>
            <person name="Spormann A.M."/>
            <person name="Op den Camp H."/>
            <person name="Overmann J."/>
            <person name="Amann R."/>
            <person name="Jetten M.S.M."/>
            <person name="Mascher T."/>
            <person name="Medema M.H."/>
            <person name="Devos D.P."/>
            <person name="Kaster A.-K."/>
            <person name="Ovreas L."/>
            <person name="Rohde M."/>
            <person name="Galperin M.Y."/>
            <person name="Jogler C."/>
        </authorList>
    </citation>
    <scope>NUCLEOTIDE SEQUENCE [LARGE SCALE GENOMIC DNA]</scope>
    <source>
        <strain evidence="2 3">Pan216</strain>
    </source>
</reference>
<dbReference type="PANTHER" id="PTHR34512">
    <property type="entry name" value="CELL SURFACE PROTEIN"/>
    <property type="match status" value="1"/>
</dbReference>
<keyword evidence="3" id="KW-1185">Reference proteome</keyword>
<dbReference type="Gene3D" id="2.130.10.10">
    <property type="entry name" value="YVTN repeat-like/Quinoprotein amine dehydrogenase"/>
    <property type="match status" value="3"/>
</dbReference>
<proteinExistence type="predicted"/>
<evidence type="ECO:0000259" key="1">
    <source>
        <dbReference type="Pfam" id="PF13360"/>
    </source>
</evidence>
<feature type="domain" description="Pyrrolo-quinoline quinone repeat" evidence="1">
    <location>
        <begin position="1094"/>
        <end position="1256"/>
    </location>
</feature>
<organism evidence="2 3">
    <name type="scientific">Kolteria novifilia</name>
    <dbReference type="NCBI Taxonomy" id="2527975"/>
    <lineage>
        <taxon>Bacteria</taxon>
        <taxon>Pseudomonadati</taxon>
        <taxon>Planctomycetota</taxon>
        <taxon>Planctomycetia</taxon>
        <taxon>Kolteriales</taxon>
        <taxon>Kolteriaceae</taxon>
        <taxon>Kolteria</taxon>
    </lineage>
</organism>
<accession>A0A518AZ70</accession>
<sequence>MTKLVDLAMTSRPGSRRIAILLPPRQASCDPVSPLVAPSIPRLLGFLGLVACCLLAPAPCAAADDAAVPSVFLDVSIEARNRLGMVEAYVEQGQWSEAVALLQSLVELYGDKVVPMTDDSTIYHNVRLVAHRMVSGFPAEGLAAYRSRVDSQAEGILRRAKGEAEETLLRQIVGNFYCSGVADEAIERLGDLALAEGSVQEAFDWWEMLLPEELAGDAAPGARTGQRLRYPDPDNDQPRLLAKWALAKLVVGDVDGADRGIALLKRDDADKEGRLAGRDGRFVEVVLEVKRTALDWKQSAAPDDWPTFAGDFRRSKVAPKPVAAGDVEWEWILGDVEDAAAPDAALGRRSDEELKLHPVIVGDEVIVATGTALWSLKLSDGRAEKWYDFGTIGGGRLPDRLRHARHTLTVSGDKLFVRTGEDSGRAVLGRSRIRSSRSKLYCFDYKTQRMLWHVSTDEPEIQDAVFEGAPVVAHGMAFVALTRQDAMAETSVAAFDLATGERRWRSLVCEASLEDLRPSIPRRNLLTYAGGNIYYATNMGAVASLDARSGRLKWVSTYERSESTAGSLALPVEPDLNPAVFDRGRLFVAAHDSNKVHCFDAYTGQVLWEAYPPVRHLLGVVDDRLMMTGKRVWGIDVATGKVSWYWPENLATGYGRGVLAGGFLYWPTTREIHVIDPATGIKARPSIALGDQFGIKGGNLAVGHDYLIIAQANRVYALAPHSRVIDKLQLLLTERPSSARLHLKLAEAAFADKQYGLAAEHFQLAANHAEPDRYLNGQPLRQLAKHRLHDTKLRQAEVLAKEGSLAEAETLLLASIDAVAKPDAEQEAHWQLAQMWLDADKPDRAIPVLESLAVTTEHEATMADEEGVWRPLSLRAARRLAQLHEEEGEDLFASKTKAIEAMLSGKAVATSLVDELRAYPDSKRRCEMLLRAGPLLGSAEGGRLARWAYKSVVRSPYRSGEQASEAMVGLKRLHERLGYEPSRDRLVDLLARRSTVGDQETADPGVLSASSLPEPSSRRGYPAISLLANASGGSMIWPEGVAPSAELEYLLLYDGKVLEARLPRDDEPIWKLPMESAPSHVVRTPSGLLIVDGSRLRCVDAAKGEIIWERPLDGTSTTWLSAAPISDATGASSVGELPRFGLDADTLVMAGRDGTVRAFDTDDGHLLWERRSSTESPSVDLVALGDVVCFASGRHVDAWGLRDGRQRFKTTWSPEETRRLRDSCLRVGDQLVIVTKRSRINAFDEKTGEQRWSKELVWPSFESPRLFGEGAQLFALVDGYQLNSIDPTTGETLWSQAVADRQRTHDGSPFSWTRDRFVFLGEDEVSCWRTADGVLKWRYALPKLGTTRYVWCMGATTTLFGTVEGETVAISLSGEGRPTRLIRLGSVGEYLDALAGTGWLVLGGEKGRYLLRQPPSQSMASTGTANE</sequence>
<dbReference type="KEGG" id="knv:Pan216_08620"/>
<feature type="domain" description="Pyrrolo-quinoline quinone repeat" evidence="1">
    <location>
        <begin position="1283"/>
        <end position="1343"/>
    </location>
</feature>
<dbReference type="SUPFAM" id="SSF48452">
    <property type="entry name" value="TPR-like"/>
    <property type="match status" value="1"/>
</dbReference>
<dbReference type="InterPro" id="IPR011990">
    <property type="entry name" value="TPR-like_helical_dom_sf"/>
</dbReference>
<dbReference type="Pfam" id="PF13360">
    <property type="entry name" value="PQQ_2"/>
    <property type="match status" value="3"/>
</dbReference>
<dbReference type="InterPro" id="IPR011047">
    <property type="entry name" value="Quinoprotein_ADH-like_sf"/>
</dbReference>
<gene>
    <name evidence="2" type="ORF">Pan216_08620</name>
</gene>
<dbReference type="InterPro" id="IPR002372">
    <property type="entry name" value="PQQ_rpt_dom"/>
</dbReference>
<evidence type="ECO:0000313" key="3">
    <source>
        <dbReference type="Proteomes" id="UP000317093"/>
    </source>
</evidence>
<dbReference type="EMBL" id="CP036279">
    <property type="protein sequence ID" value="QDU60025.1"/>
    <property type="molecule type" value="Genomic_DNA"/>
</dbReference>
<dbReference type="PANTHER" id="PTHR34512:SF30">
    <property type="entry name" value="OUTER MEMBRANE PROTEIN ASSEMBLY FACTOR BAMB"/>
    <property type="match status" value="1"/>
</dbReference>
<evidence type="ECO:0000313" key="2">
    <source>
        <dbReference type="EMBL" id="QDU60025.1"/>
    </source>
</evidence>
<feature type="domain" description="Pyrrolo-quinoline quinone repeat" evidence="1">
    <location>
        <begin position="368"/>
        <end position="559"/>
    </location>
</feature>
<protein>
    <submittedName>
        <fullName evidence="2">Outer membrane biogenesis protein BamB</fullName>
    </submittedName>
</protein>